<evidence type="ECO:0000313" key="3">
    <source>
        <dbReference type="Proteomes" id="UP000289862"/>
    </source>
</evidence>
<dbReference type="KEGG" id="mgal:NCTC10186_00300"/>
<gene>
    <name evidence="2" type="primary">mutS</name>
    <name evidence="2" type="ORF">NCTC10186_00300</name>
</gene>
<dbReference type="PROSITE" id="PS50828">
    <property type="entry name" value="SMR"/>
    <property type="match status" value="1"/>
</dbReference>
<dbReference type="InterPro" id="IPR036063">
    <property type="entry name" value="Smr_dom_sf"/>
</dbReference>
<sequence length="69" mass="7747">MRSKQVDLHGLETDEAVIIAYQHLLEFQKNQIDSLVFITGKGTGALKTVIANLLDKEKSNIHELIMVVQ</sequence>
<dbReference type="EMBL" id="LR215031">
    <property type="protein sequence ID" value="VEU72827.1"/>
    <property type="molecule type" value="Genomic_DNA"/>
</dbReference>
<dbReference type="Gene3D" id="3.30.1370.110">
    <property type="match status" value="1"/>
</dbReference>
<keyword evidence="3" id="KW-1185">Reference proteome</keyword>
<organism evidence="2 3">
    <name type="scientific">Mycoplasmopsis gallopavonis</name>
    <dbReference type="NCBI Taxonomy" id="76629"/>
    <lineage>
        <taxon>Bacteria</taxon>
        <taxon>Bacillati</taxon>
        <taxon>Mycoplasmatota</taxon>
        <taxon>Mycoplasmoidales</taxon>
        <taxon>Metamycoplasmataceae</taxon>
        <taxon>Mycoplasmopsis</taxon>
    </lineage>
</organism>
<name>A0A449AZB6_9BACT</name>
<evidence type="ECO:0000259" key="1">
    <source>
        <dbReference type="PROSITE" id="PS50828"/>
    </source>
</evidence>
<reference evidence="2 3" key="1">
    <citation type="submission" date="2019-01" db="EMBL/GenBank/DDBJ databases">
        <authorList>
            <consortium name="Pathogen Informatics"/>
        </authorList>
    </citation>
    <scope>NUCLEOTIDE SEQUENCE [LARGE SCALE GENOMIC DNA]</scope>
    <source>
        <strain evidence="2 3">NCTC10186</strain>
    </source>
</reference>
<protein>
    <submittedName>
        <fullName evidence="2">Recombination and DNA strand exchange inhibitor protein</fullName>
    </submittedName>
</protein>
<dbReference type="InterPro" id="IPR002625">
    <property type="entry name" value="Smr_dom"/>
</dbReference>
<feature type="domain" description="Smr" evidence="1">
    <location>
        <begin position="6"/>
        <end position="69"/>
    </location>
</feature>
<dbReference type="SUPFAM" id="SSF160443">
    <property type="entry name" value="SMR domain-like"/>
    <property type="match status" value="1"/>
</dbReference>
<dbReference type="RefSeq" id="WP_129724586.1">
    <property type="nucleotide sequence ID" value="NZ_LR215031.1"/>
</dbReference>
<evidence type="ECO:0000313" key="2">
    <source>
        <dbReference type="EMBL" id="VEU72827.1"/>
    </source>
</evidence>
<accession>A0A449AZB6</accession>
<dbReference type="Proteomes" id="UP000289862">
    <property type="component" value="Chromosome"/>
</dbReference>
<proteinExistence type="predicted"/>
<dbReference type="AlphaFoldDB" id="A0A449AZB6"/>
<dbReference type="Pfam" id="PF01713">
    <property type="entry name" value="Smr"/>
    <property type="match status" value="1"/>
</dbReference>